<evidence type="ECO:0000256" key="6">
    <source>
        <dbReference type="ARBA" id="ARBA00022989"/>
    </source>
</evidence>
<keyword evidence="7 8" id="KW-0472">Membrane</keyword>
<reference evidence="10" key="1">
    <citation type="submission" date="2016-10" db="EMBL/GenBank/DDBJ databases">
        <title>CRISPR-Cas defence system in Roseofilum reptotaenium: evidence of a bacteriophage-cyanobacterium arms race in the coral black band disease.</title>
        <authorList>
            <person name="Buerger P."/>
            <person name="Wood-Charlson E.M."/>
            <person name="Weynberg K.D."/>
            <person name="Willis B."/>
            <person name="Van Oppen M.J."/>
        </authorList>
    </citation>
    <scope>NUCLEOTIDE SEQUENCE [LARGE SCALE GENOMIC DNA]</scope>
    <source>
        <strain evidence="10">AO1-A</strain>
    </source>
</reference>
<feature type="transmembrane region" description="Helical" evidence="8">
    <location>
        <begin position="140"/>
        <end position="156"/>
    </location>
</feature>
<evidence type="ECO:0000259" key="9">
    <source>
        <dbReference type="Pfam" id="PF13231"/>
    </source>
</evidence>
<evidence type="ECO:0000313" key="10">
    <source>
        <dbReference type="EMBL" id="OJJ25594.1"/>
    </source>
</evidence>
<keyword evidence="11" id="KW-1185">Reference proteome</keyword>
<proteinExistence type="predicted"/>
<keyword evidence="2" id="KW-1003">Cell membrane</keyword>
<dbReference type="Proteomes" id="UP000183940">
    <property type="component" value="Unassembled WGS sequence"/>
</dbReference>
<feature type="transmembrane region" description="Helical" evidence="8">
    <location>
        <begin position="327"/>
        <end position="344"/>
    </location>
</feature>
<evidence type="ECO:0000256" key="4">
    <source>
        <dbReference type="ARBA" id="ARBA00022679"/>
    </source>
</evidence>
<keyword evidence="4" id="KW-0808">Transferase</keyword>
<evidence type="ECO:0000313" key="11">
    <source>
        <dbReference type="Proteomes" id="UP000183940"/>
    </source>
</evidence>
<evidence type="ECO:0000256" key="7">
    <source>
        <dbReference type="ARBA" id="ARBA00023136"/>
    </source>
</evidence>
<feature type="transmembrane region" description="Helical" evidence="8">
    <location>
        <begin position="386"/>
        <end position="404"/>
    </location>
</feature>
<sequence>MKNKIKLGIIILLILGVFFRFYHLDYKIYWLDETFTALRVSGYSAPQLVEVIPKNQILTIQDIQRYYHPSPDRPFSDVAQALANNAEHPPLYFVMLRFWREWFGSSVAVTRSLSALISLLVFPCVYWLSLELFPSSKTGLMAMGLLAISPFQVLYAQEARQYSLFAVVTLLSSAALLRAIRLQNQSPTSIKQNGYSWDIYAVSIVLGLYSHLLFALVLFSHGIYCLWLERWRWTKIVKRYIIANIMGWVAFIPWIVVIIQKLISVLQKRLNTIETIQNTDILQANILQSQSGKPPLSVYLQSWLVNTARQFVDFGWSSATSSLTMKLSLPLLLSIVVLVIYALYFTQKTTDRKTFLFVITIVFIPWLILAISDLIFGSTRSNLQRYLIPSSLGMQIAVAYLFSVQMTSRKRYPVNPWKLITLVCFILGIVSCGLSSQSQDWWNKRPDSHSLEVTAMVNSSPNALLMTRSYTAMHLGSLSYRLDPNIKVWLIDESSIKIPKGYEELLLYDPSKEMIQQIQSVYELNLEPVSKSKNRRTDLNWLWRLNLV</sequence>
<keyword evidence="5 8" id="KW-0812">Transmembrane</keyword>
<dbReference type="InterPro" id="IPR050297">
    <property type="entry name" value="LipidA_mod_glycosyltrf_83"/>
</dbReference>
<evidence type="ECO:0000256" key="1">
    <source>
        <dbReference type="ARBA" id="ARBA00004651"/>
    </source>
</evidence>
<evidence type="ECO:0000256" key="5">
    <source>
        <dbReference type="ARBA" id="ARBA00022692"/>
    </source>
</evidence>
<feature type="transmembrane region" description="Helical" evidence="8">
    <location>
        <begin position="102"/>
        <end position="128"/>
    </location>
</feature>
<dbReference type="GO" id="GO:0005886">
    <property type="term" value="C:plasma membrane"/>
    <property type="evidence" value="ECO:0007669"/>
    <property type="project" value="UniProtKB-SubCell"/>
</dbReference>
<dbReference type="AlphaFoldDB" id="A0A1L9QSF3"/>
<evidence type="ECO:0000256" key="2">
    <source>
        <dbReference type="ARBA" id="ARBA00022475"/>
    </source>
</evidence>
<comment type="subcellular location">
    <subcellularLocation>
        <location evidence="1">Cell membrane</location>
        <topology evidence="1">Multi-pass membrane protein</topology>
    </subcellularLocation>
</comment>
<protein>
    <recommendedName>
        <fullName evidence="9">Glycosyltransferase RgtA/B/C/D-like domain-containing protein</fullName>
    </recommendedName>
</protein>
<dbReference type="Pfam" id="PF13231">
    <property type="entry name" value="PMT_2"/>
    <property type="match status" value="1"/>
</dbReference>
<comment type="caution">
    <text evidence="10">The sequence shown here is derived from an EMBL/GenBank/DDBJ whole genome shotgun (WGS) entry which is preliminary data.</text>
</comment>
<keyword evidence="3" id="KW-0328">Glycosyltransferase</keyword>
<dbReference type="STRING" id="1925591.BI308_10620"/>
<dbReference type="PANTHER" id="PTHR33908">
    <property type="entry name" value="MANNOSYLTRANSFERASE YKCB-RELATED"/>
    <property type="match status" value="1"/>
</dbReference>
<dbReference type="GO" id="GO:0016763">
    <property type="term" value="F:pentosyltransferase activity"/>
    <property type="evidence" value="ECO:0007669"/>
    <property type="project" value="TreeGrafter"/>
</dbReference>
<feature type="transmembrane region" description="Helical" evidence="8">
    <location>
        <begin position="200"/>
        <end position="220"/>
    </location>
</feature>
<name>A0A1L9QSF3_9CYAN</name>
<dbReference type="EMBL" id="MLAW01000015">
    <property type="protein sequence ID" value="OJJ25594.1"/>
    <property type="molecule type" value="Genomic_DNA"/>
</dbReference>
<dbReference type="GO" id="GO:0009103">
    <property type="term" value="P:lipopolysaccharide biosynthetic process"/>
    <property type="evidence" value="ECO:0007669"/>
    <property type="project" value="UniProtKB-ARBA"/>
</dbReference>
<gene>
    <name evidence="10" type="ORF">BI308_10620</name>
</gene>
<organism evidence="10 11">
    <name type="scientific">Roseofilum reptotaenium AO1-A</name>
    <dbReference type="NCBI Taxonomy" id="1925591"/>
    <lineage>
        <taxon>Bacteria</taxon>
        <taxon>Bacillati</taxon>
        <taxon>Cyanobacteriota</taxon>
        <taxon>Cyanophyceae</taxon>
        <taxon>Desertifilales</taxon>
        <taxon>Desertifilaceae</taxon>
        <taxon>Roseofilum</taxon>
    </lineage>
</organism>
<feature type="transmembrane region" description="Helical" evidence="8">
    <location>
        <begin position="240"/>
        <end position="259"/>
    </location>
</feature>
<dbReference type="InterPro" id="IPR038731">
    <property type="entry name" value="RgtA/B/C-like"/>
</dbReference>
<evidence type="ECO:0000256" key="8">
    <source>
        <dbReference type="SAM" id="Phobius"/>
    </source>
</evidence>
<feature type="transmembrane region" description="Helical" evidence="8">
    <location>
        <begin position="162"/>
        <end position="180"/>
    </location>
</feature>
<accession>A0A1L9QSF3</accession>
<keyword evidence="6 8" id="KW-1133">Transmembrane helix</keyword>
<feature type="transmembrane region" description="Helical" evidence="8">
    <location>
        <begin position="356"/>
        <end position="374"/>
    </location>
</feature>
<feature type="transmembrane region" description="Helical" evidence="8">
    <location>
        <begin position="7"/>
        <end position="24"/>
    </location>
</feature>
<evidence type="ECO:0000256" key="3">
    <source>
        <dbReference type="ARBA" id="ARBA00022676"/>
    </source>
</evidence>
<dbReference type="PANTHER" id="PTHR33908:SF11">
    <property type="entry name" value="MEMBRANE PROTEIN"/>
    <property type="match status" value="1"/>
</dbReference>
<feature type="domain" description="Glycosyltransferase RgtA/B/C/D-like" evidence="9">
    <location>
        <begin position="88"/>
        <end position="256"/>
    </location>
</feature>